<dbReference type="SUPFAM" id="SSF56672">
    <property type="entry name" value="DNA/RNA polymerases"/>
    <property type="match status" value="1"/>
</dbReference>
<dbReference type="InterPro" id="IPR043502">
    <property type="entry name" value="DNA/RNA_pol_sf"/>
</dbReference>
<dbReference type="Pfam" id="PF17919">
    <property type="entry name" value="RT_RNaseH_2"/>
    <property type="match status" value="1"/>
</dbReference>
<dbReference type="Proteomes" id="UP000046395">
    <property type="component" value="Unassembled WGS sequence"/>
</dbReference>
<keyword evidence="3" id="KW-1185">Reference proteome</keyword>
<dbReference type="WBParaSite" id="TMUE_2000010556.1">
    <property type="protein sequence ID" value="TMUE_2000010556.1"/>
    <property type="gene ID" value="WBGene00301023"/>
</dbReference>
<dbReference type="PANTHER" id="PTHR34072:SF52">
    <property type="entry name" value="RIBONUCLEASE H"/>
    <property type="match status" value="1"/>
</dbReference>
<dbReference type="GO" id="GO:0003964">
    <property type="term" value="F:RNA-directed DNA polymerase activity"/>
    <property type="evidence" value="ECO:0007669"/>
    <property type="project" value="UniProtKB-EC"/>
</dbReference>
<protein>
    <recommendedName>
        <fullName evidence="1">RNA-directed DNA polymerase</fullName>
        <ecNumber evidence="1">2.7.7.49</ecNumber>
    </recommendedName>
</protein>
<organism evidence="3 4">
    <name type="scientific">Trichuris muris</name>
    <name type="common">Mouse whipworm</name>
    <dbReference type="NCBI Taxonomy" id="70415"/>
    <lineage>
        <taxon>Eukaryota</taxon>
        <taxon>Metazoa</taxon>
        <taxon>Ecdysozoa</taxon>
        <taxon>Nematoda</taxon>
        <taxon>Enoplea</taxon>
        <taxon>Dorylaimia</taxon>
        <taxon>Trichinellida</taxon>
        <taxon>Trichuridae</taxon>
        <taxon>Trichuris</taxon>
    </lineage>
</organism>
<dbReference type="Gene3D" id="3.30.70.270">
    <property type="match status" value="1"/>
</dbReference>
<feature type="domain" description="Reverse transcriptase/retrotransposon-derived protein RNase H-like" evidence="2">
    <location>
        <begin position="59"/>
        <end position="121"/>
    </location>
</feature>
<accession>A0A5S6QT55</accession>
<evidence type="ECO:0000313" key="3">
    <source>
        <dbReference type="Proteomes" id="UP000046395"/>
    </source>
</evidence>
<dbReference type="EC" id="2.7.7.49" evidence="1"/>
<evidence type="ECO:0000256" key="1">
    <source>
        <dbReference type="ARBA" id="ARBA00012493"/>
    </source>
</evidence>
<dbReference type="PANTHER" id="PTHR34072">
    <property type="entry name" value="ENZYMATIC POLYPROTEIN-RELATED"/>
    <property type="match status" value="1"/>
</dbReference>
<dbReference type="STRING" id="70415.A0A5S6QT55"/>
<dbReference type="FunFam" id="3.30.70.270:FF:000020">
    <property type="entry name" value="Transposon Tf2-6 polyprotein-like Protein"/>
    <property type="match status" value="1"/>
</dbReference>
<dbReference type="AlphaFoldDB" id="A0A5S6QT55"/>
<name>A0A5S6QT55_TRIMR</name>
<proteinExistence type="predicted"/>
<evidence type="ECO:0000259" key="2">
    <source>
        <dbReference type="Pfam" id="PF17919"/>
    </source>
</evidence>
<sequence length="128" mass="14266">MAPDPDKTEVISAWPPPTSTDQLKSFLGLCSYYRRFVPNFAQIAAPLHAAVTAGNEPEWSHECQQAFEILKTCLKWESPPLLTAPDMTKEFQLCTNASDYGIGAILEQKGRVIAYASRTFEILKTCLK</sequence>
<dbReference type="InterPro" id="IPR043128">
    <property type="entry name" value="Rev_trsase/Diguanyl_cyclase"/>
</dbReference>
<dbReference type="InterPro" id="IPR041577">
    <property type="entry name" value="RT_RNaseH_2"/>
</dbReference>
<reference evidence="4" key="1">
    <citation type="submission" date="2019-12" db="UniProtKB">
        <authorList>
            <consortium name="WormBaseParasite"/>
        </authorList>
    </citation>
    <scope>IDENTIFICATION</scope>
</reference>
<evidence type="ECO:0000313" key="4">
    <source>
        <dbReference type="WBParaSite" id="TMUE_2000010556.1"/>
    </source>
</evidence>